<dbReference type="InterPro" id="IPR002132">
    <property type="entry name" value="Ribosomal_uL5"/>
</dbReference>
<dbReference type="GO" id="GO:0006412">
    <property type="term" value="P:translation"/>
    <property type="evidence" value="ECO:0007669"/>
    <property type="project" value="UniProtKB-UniRule"/>
</dbReference>
<evidence type="ECO:0000256" key="4">
    <source>
        <dbReference type="ARBA" id="ARBA00035245"/>
    </source>
</evidence>
<evidence type="ECO:0000256" key="5">
    <source>
        <dbReference type="HAMAP-Rule" id="MF_01333"/>
    </source>
</evidence>
<proteinExistence type="inferred from homology"/>
<dbReference type="NCBIfam" id="NF000585">
    <property type="entry name" value="PRK00010.1"/>
    <property type="match status" value="1"/>
</dbReference>
<dbReference type="Gene3D" id="3.30.1440.10">
    <property type="match status" value="1"/>
</dbReference>
<protein>
    <recommendedName>
        <fullName evidence="4 5">Large ribosomal subunit protein uL5</fullName>
    </recommendedName>
</protein>
<dbReference type="InterPro" id="IPR031310">
    <property type="entry name" value="Ribosomal_uL5_N"/>
</dbReference>
<dbReference type="EMBL" id="CP001981">
    <property type="protein sequence ID" value="ADE35507.1"/>
    <property type="molecule type" value="Genomic_DNA"/>
</dbReference>
<feature type="domain" description="Large ribosomal subunit protein uL5 N-terminal" evidence="7">
    <location>
        <begin position="27"/>
        <end position="83"/>
    </location>
</feature>
<dbReference type="AlphaFoldDB" id="D5D8Y5"/>
<dbReference type="InterPro" id="IPR022803">
    <property type="entry name" value="Ribosomal_uL5_dom_sf"/>
</dbReference>
<dbReference type="InterPro" id="IPR031309">
    <property type="entry name" value="Ribosomal_uL5_C"/>
</dbReference>
<dbReference type="GO" id="GO:0019843">
    <property type="term" value="F:rRNA binding"/>
    <property type="evidence" value="ECO:0007669"/>
    <property type="project" value="UniProtKB-UniRule"/>
</dbReference>
<keyword evidence="2 5" id="KW-0689">Ribosomal protein</keyword>
<gene>
    <name evidence="5" type="primary">rplE</name>
    <name evidence="9" type="ordered locus">DMIN_02280</name>
</gene>
<evidence type="ECO:0000259" key="7">
    <source>
        <dbReference type="Pfam" id="PF00281"/>
    </source>
</evidence>
<dbReference type="Pfam" id="PF00281">
    <property type="entry name" value="Ribosomal_L5"/>
    <property type="match status" value="1"/>
</dbReference>
<dbReference type="GO" id="GO:0005840">
    <property type="term" value="C:ribosome"/>
    <property type="evidence" value="ECO:0007669"/>
    <property type="project" value="UniProtKB-KW"/>
</dbReference>
<evidence type="ECO:0000313" key="10">
    <source>
        <dbReference type="Proteomes" id="UP000008245"/>
    </source>
</evidence>
<reference evidence="9 10" key="1">
    <citation type="journal article" date="2010" name="PLoS ONE">
        <title>One bacterial cell, one complete genome.</title>
        <authorList>
            <person name="Woyke T."/>
            <person name="Tighe D."/>
            <person name="Mavromatis K."/>
            <person name="Clum A."/>
            <person name="Copeland A."/>
            <person name="Schackwitz W."/>
            <person name="Lapidus A."/>
            <person name="Wu D."/>
            <person name="McCutcheon J.P."/>
            <person name="McDonald B.R."/>
            <person name="Moran N.A."/>
            <person name="Bristow J."/>
            <person name="Cheng J.F."/>
        </authorList>
    </citation>
    <scope>NUCLEOTIDE SEQUENCE [LARGE SCALE GENOMIC DNA]</scope>
    <source>
        <strain evidence="9 10">DMIN</strain>
    </source>
</reference>
<evidence type="ECO:0000256" key="2">
    <source>
        <dbReference type="ARBA" id="ARBA00022980"/>
    </source>
</evidence>
<evidence type="ECO:0000259" key="8">
    <source>
        <dbReference type="Pfam" id="PF00673"/>
    </source>
</evidence>
<organism evidence="9 10">
    <name type="scientific">Karelsulcia muelleri (strain DMIN)</name>
    <name type="common">Sulcia muelleri</name>
    <dbReference type="NCBI Taxonomy" id="641892"/>
    <lineage>
        <taxon>Bacteria</taxon>
        <taxon>Pseudomonadati</taxon>
        <taxon>Bacteroidota</taxon>
        <taxon>Flavobacteriia</taxon>
        <taxon>Flavobacteriales</taxon>
        <taxon>Candidatus Karelsulcia</taxon>
    </lineage>
</organism>
<keyword evidence="5" id="KW-0820">tRNA-binding</keyword>
<comment type="function">
    <text evidence="5">This is 1 of the proteins that bind and probably mediate the attachment of the 5S RNA into the large ribosomal subunit, where it forms part of the central protuberance. In the 70S ribosome it contacts protein S13 of the 30S subunit (bridge B1b), connecting the 2 subunits; this bridge is implicated in subunit movement. Contacts the P site tRNA; the 5S rRNA and some of its associated proteins might help stabilize positioning of ribosome-bound tRNAs.</text>
</comment>
<dbReference type="PIRSF" id="PIRSF002161">
    <property type="entry name" value="Ribosomal_L5"/>
    <property type="match status" value="1"/>
</dbReference>
<dbReference type="GO" id="GO:1990904">
    <property type="term" value="C:ribonucleoprotein complex"/>
    <property type="evidence" value="ECO:0007669"/>
    <property type="project" value="UniProtKB-KW"/>
</dbReference>
<evidence type="ECO:0000313" key="9">
    <source>
        <dbReference type="EMBL" id="ADE35507.1"/>
    </source>
</evidence>
<dbReference type="SUPFAM" id="SSF55282">
    <property type="entry name" value="RL5-like"/>
    <property type="match status" value="1"/>
</dbReference>
<dbReference type="HAMAP" id="MF_01333_B">
    <property type="entry name" value="Ribosomal_uL5_B"/>
    <property type="match status" value="1"/>
</dbReference>
<dbReference type="InterPro" id="IPR020930">
    <property type="entry name" value="Ribosomal_uL5_bac-type"/>
</dbReference>
<accession>D5D8Y5</accession>
<dbReference type="KEGG" id="smh:DMIN_02280"/>
<dbReference type="GO" id="GO:0000049">
    <property type="term" value="F:tRNA binding"/>
    <property type="evidence" value="ECO:0007669"/>
    <property type="project" value="UniProtKB-UniRule"/>
</dbReference>
<name>D5D8Y5_KARMD</name>
<keyword evidence="3 5" id="KW-0687">Ribonucleoprotein</keyword>
<dbReference type="HOGENOM" id="CLU_061015_2_1_10"/>
<dbReference type="Proteomes" id="UP000008245">
    <property type="component" value="Chromosome"/>
</dbReference>
<dbReference type="FunFam" id="3.30.1440.10:FF:000001">
    <property type="entry name" value="50S ribosomal protein L5"/>
    <property type="match status" value="1"/>
</dbReference>
<dbReference type="PANTHER" id="PTHR11994">
    <property type="entry name" value="60S RIBOSOMAL PROTEIN L11-RELATED"/>
    <property type="match status" value="1"/>
</dbReference>
<comment type="subunit">
    <text evidence="5">Part of the 50S ribosomal subunit; part of the 5S rRNA/L5/L18/L25 subcomplex. Contacts the 5S rRNA and the P site tRNA. Forms a bridge to the 30S subunit in the 70S ribosome.</text>
</comment>
<dbReference type="GO" id="GO:0003735">
    <property type="term" value="F:structural constituent of ribosome"/>
    <property type="evidence" value="ECO:0007669"/>
    <property type="project" value="InterPro"/>
</dbReference>
<evidence type="ECO:0000256" key="1">
    <source>
        <dbReference type="ARBA" id="ARBA00008553"/>
    </source>
</evidence>
<dbReference type="Pfam" id="PF00673">
    <property type="entry name" value="Ribosomal_L5_C"/>
    <property type="match status" value="1"/>
</dbReference>
<keyword evidence="5" id="KW-0699">rRNA-binding</keyword>
<comment type="similarity">
    <text evidence="1 5 6">Belongs to the universal ribosomal protein uL5 family.</text>
</comment>
<evidence type="ECO:0000256" key="3">
    <source>
        <dbReference type="ARBA" id="ARBA00023274"/>
    </source>
</evidence>
<sequence length="188" mass="21731">MNYCPRPKYLYKKKIINKLIEKFNYKSVMQVPKLKKIVINQGINVLIYDNKTINNAINNITAITGQKAIYCLSKRDESGFKLRKGTPISIKVTLRRDIMYEFLDRLINIALPRVRDFVGVNKNSFDGEGNYNLGISEQIIFPEINTNTDSLKNNFGMNITFVTSSKKNKEAKYLLYLFGLPFKTKKNV</sequence>
<keyword evidence="5" id="KW-0694">RNA-binding</keyword>
<feature type="domain" description="Large ribosomal subunit protein uL5 C-terminal" evidence="8">
    <location>
        <begin position="87"/>
        <end position="182"/>
    </location>
</feature>
<evidence type="ECO:0000256" key="6">
    <source>
        <dbReference type="RuleBase" id="RU003930"/>
    </source>
</evidence>